<evidence type="ECO:0000313" key="8">
    <source>
        <dbReference type="EMBL" id="SHK16236.1"/>
    </source>
</evidence>
<feature type="transmembrane region" description="Helical" evidence="7">
    <location>
        <begin position="87"/>
        <end position="113"/>
    </location>
</feature>
<feature type="transmembrane region" description="Helical" evidence="7">
    <location>
        <begin position="316"/>
        <end position="336"/>
    </location>
</feature>
<feature type="transmembrane region" description="Helical" evidence="7">
    <location>
        <begin position="14"/>
        <end position="34"/>
    </location>
</feature>
<protein>
    <submittedName>
        <fullName evidence="8">Putative efflux protein, MATE family</fullName>
    </submittedName>
</protein>
<dbReference type="InterPro" id="IPR048279">
    <property type="entry name" value="MdtK-like"/>
</dbReference>
<keyword evidence="5 7" id="KW-1133">Transmembrane helix</keyword>
<dbReference type="Proteomes" id="UP000184497">
    <property type="component" value="Unassembled WGS sequence"/>
</dbReference>
<dbReference type="STRING" id="564117.SAMN05216369_0740"/>
<dbReference type="GO" id="GO:0015297">
    <property type="term" value="F:antiporter activity"/>
    <property type="evidence" value="ECO:0007669"/>
    <property type="project" value="InterPro"/>
</dbReference>
<organism evidence="8 9">
    <name type="scientific">Marinobacter antarcticus</name>
    <dbReference type="NCBI Taxonomy" id="564117"/>
    <lineage>
        <taxon>Bacteria</taxon>
        <taxon>Pseudomonadati</taxon>
        <taxon>Pseudomonadota</taxon>
        <taxon>Gammaproteobacteria</taxon>
        <taxon>Pseudomonadales</taxon>
        <taxon>Marinobacteraceae</taxon>
        <taxon>Marinobacter</taxon>
    </lineage>
</organism>
<keyword evidence="2" id="KW-0813">Transport</keyword>
<feature type="transmembrane region" description="Helical" evidence="7">
    <location>
        <begin position="383"/>
        <end position="401"/>
    </location>
</feature>
<feature type="transmembrane region" description="Helical" evidence="7">
    <location>
        <begin position="191"/>
        <end position="208"/>
    </location>
</feature>
<evidence type="ECO:0000256" key="1">
    <source>
        <dbReference type="ARBA" id="ARBA00004429"/>
    </source>
</evidence>
<dbReference type="PANTHER" id="PTHR43549">
    <property type="entry name" value="MULTIDRUG RESISTANCE PROTEIN YPNP-RELATED"/>
    <property type="match status" value="1"/>
</dbReference>
<reference evidence="9" key="1">
    <citation type="submission" date="2016-11" db="EMBL/GenBank/DDBJ databases">
        <authorList>
            <person name="Varghese N."/>
            <person name="Submissions S."/>
        </authorList>
    </citation>
    <scope>NUCLEOTIDE SEQUENCE [LARGE SCALE GENOMIC DNA]</scope>
    <source>
        <strain evidence="9">CGMCC 1.10835</strain>
    </source>
</reference>
<evidence type="ECO:0000313" key="9">
    <source>
        <dbReference type="Proteomes" id="UP000184497"/>
    </source>
</evidence>
<evidence type="ECO:0000256" key="5">
    <source>
        <dbReference type="ARBA" id="ARBA00022989"/>
    </source>
</evidence>
<gene>
    <name evidence="8" type="ORF">SAMN05216369_0740</name>
</gene>
<name>A0A1M6Q7W5_9GAMM</name>
<evidence type="ECO:0000256" key="6">
    <source>
        <dbReference type="ARBA" id="ARBA00023136"/>
    </source>
</evidence>
<dbReference type="PIRSF" id="PIRSF006603">
    <property type="entry name" value="DinF"/>
    <property type="match status" value="1"/>
</dbReference>
<dbReference type="NCBIfam" id="TIGR00797">
    <property type="entry name" value="matE"/>
    <property type="match status" value="1"/>
</dbReference>
<feature type="transmembrane region" description="Helical" evidence="7">
    <location>
        <begin position="251"/>
        <end position="271"/>
    </location>
</feature>
<evidence type="ECO:0000256" key="2">
    <source>
        <dbReference type="ARBA" id="ARBA00022448"/>
    </source>
</evidence>
<evidence type="ECO:0000256" key="4">
    <source>
        <dbReference type="ARBA" id="ARBA00022692"/>
    </source>
</evidence>
<dbReference type="EMBL" id="FRAQ01000001">
    <property type="protein sequence ID" value="SHK16236.1"/>
    <property type="molecule type" value="Genomic_DNA"/>
</dbReference>
<dbReference type="InterPro" id="IPR002528">
    <property type="entry name" value="MATE_fam"/>
</dbReference>
<dbReference type="GO" id="GO:0005886">
    <property type="term" value="C:plasma membrane"/>
    <property type="evidence" value="ECO:0007669"/>
    <property type="project" value="UniProtKB-SubCell"/>
</dbReference>
<dbReference type="PANTHER" id="PTHR43549:SF3">
    <property type="entry name" value="MULTIDRUG RESISTANCE PROTEIN YPNP-RELATED"/>
    <property type="match status" value="1"/>
</dbReference>
<feature type="transmembrane region" description="Helical" evidence="7">
    <location>
        <begin position="277"/>
        <end position="295"/>
    </location>
</feature>
<keyword evidence="9" id="KW-1185">Reference proteome</keyword>
<evidence type="ECO:0000256" key="3">
    <source>
        <dbReference type="ARBA" id="ARBA00022475"/>
    </source>
</evidence>
<sequence>MSNTSQNASLSRQLYIMTWPMLFGVLSLMTFQLADSAFIGQLGRDPLAALGFTLPMQQLIIGLQVGLGIATTAIISRTLGVGDELRAFRLGGLVIAVGSALVFVLCVSLWLLQSPIMTALGAEDTLLPLVRSYWVPWLFSAWIGAFLYFGYSICRSHGDTKLPGYMMVATSLANIALDPLYIFVFDWGLPGAAWATVTSFGIGCLFIYPKLLKRGWARFDLRELALGRALKQLNNIMAPAMVSQLMPPTSAMLATAMVAGYGSAAVAAWGLGTRLEFFSIVVVLALTMSMPPMIGRMLGAGDIEQIRKLVRLAVRFVVVWQLAIGLIWLTASGLVAELFTSDREVQDILGGYLLRVPLSYSGLGVCMLMVSICNALGLAMRALLVSTLRLFLCFLPLLWLGSQFNGIYGLMSGALVGNLFAGIMAYSSYRTGMKQLRTDERVSDKA</sequence>
<accession>A0A1M6Q7W5</accession>
<proteinExistence type="predicted"/>
<evidence type="ECO:0000256" key="7">
    <source>
        <dbReference type="SAM" id="Phobius"/>
    </source>
</evidence>
<dbReference type="GO" id="GO:0042910">
    <property type="term" value="F:xenobiotic transmembrane transporter activity"/>
    <property type="evidence" value="ECO:0007669"/>
    <property type="project" value="InterPro"/>
</dbReference>
<feature type="transmembrane region" description="Helical" evidence="7">
    <location>
        <begin position="356"/>
        <end position="376"/>
    </location>
</feature>
<keyword evidence="3" id="KW-1003">Cell membrane</keyword>
<keyword evidence="4 7" id="KW-0812">Transmembrane</keyword>
<feature type="transmembrane region" description="Helical" evidence="7">
    <location>
        <begin position="165"/>
        <end position="185"/>
    </location>
</feature>
<dbReference type="AlphaFoldDB" id="A0A1M6Q7W5"/>
<comment type="subcellular location">
    <subcellularLocation>
        <location evidence="1">Cell inner membrane</location>
        <topology evidence="1">Multi-pass membrane protein</topology>
    </subcellularLocation>
</comment>
<dbReference type="RefSeq" id="WP_228704392.1">
    <property type="nucleotide sequence ID" value="NZ_FRAQ01000001.1"/>
</dbReference>
<keyword evidence="6 7" id="KW-0472">Membrane</keyword>
<feature type="transmembrane region" description="Helical" evidence="7">
    <location>
        <begin position="407"/>
        <end position="427"/>
    </location>
</feature>
<dbReference type="InterPro" id="IPR052031">
    <property type="entry name" value="Membrane_Transporter-Flippase"/>
</dbReference>
<feature type="transmembrane region" description="Helical" evidence="7">
    <location>
        <begin position="54"/>
        <end position="75"/>
    </location>
</feature>
<dbReference type="Pfam" id="PF01554">
    <property type="entry name" value="MatE"/>
    <property type="match status" value="2"/>
</dbReference>
<feature type="transmembrane region" description="Helical" evidence="7">
    <location>
        <begin position="133"/>
        <end position="153"/>
    </location>
</feature>